<gene>
    <name evidence="2" type="ORF">CK203_089032</name>
</gene>
<evidence type="ECO:0000259" key="1">
    <source>
        <dbReference type="PROSITE" id="PS50828"/>
    </source>
</evidence>
<dbReference type="Pfam" id="PF08590">
    <property type="entry name" value="DUF1771"/>
    <property type="match status" value="1"/>
</dbReference>
<proteinExistence type="predicted"/>
<dbReference type="InterPro" id="IPR002625">
    <property type="entry name" value="Smr_dom"/>
</dbReference>
<dbReference type="Proteomes" id="UP000288805">
    <property type="component" value="Unassembled WGS sequence"/>
</dbReference>
<dbReference type="AlphaFoldDB" id="A0A438F5M6"/>
<dbReference type="SUPFAM" id="SSF160443">
    <property type="entry name" value="SMR domain-like"/>
    <property type="match status" value="1"/>
</dbReference>
<dbReference type="PANTHER" id="PTHR47812:SF2">
    <property type="entry name" value="SMR (SMALL MUTS RELATED) DOMAIN-CONTAINING PROTEIN"/>
    <property type="match status" value="1"/>
</dbReference>
<accession>A0A438F5M6</accession>
<dbReference type="PANTHER" id="PTHR47812">
    <property type="entry name" value="SMR (SMALL MUTS RELATED) DOMAIN-CONTAINING PROTEIN"/>
    <property type="match status" value="1"/>
</dbReference>
<evidence type="ECO:0000313" key="3">
    <source>
        <dbReference type="Proteomes" id="UP000288805"/>
    </source>
</evidence>
<organism evidence="2 3">
    <name type="scientific">Vitis vinifera</name>
    <name type="common">Grape</name>
    <dbReference type="NCBI Taxonomy" id="29760"/>
    <lineage>
        <taxon>Eukaryota</taxon>
        <taxon>Viridiplantae</taxon>
        <taxon>Streptophyta</taxon>
        <taxon>Embryophyta</taxon>
        <taxon>Tracheophyta</taxon>
        <taxon>Spermatophyta</taxon>
        <taxon>Magnoliopsida</taxon>
        <taxon>eudicotyledons</taxon>
        <taxon>Gunneridae</taxon>
        <taxon>Pentapetalae</taxon>
        <taxon>rosids</taxon>
        <taxon>Vitales</taxon>
        <taxon>Vitaceae</taxon>
        <taxon>Viteae</taxon>
        <taxon>Vitis</taxon>
    </lineage>
</organism>
<sequence length="183" mass="20375">MPLGKEGMISPKSDLILLNQSASQHSRAATNAFLRGDHVSAKQFSLKAKDEWVKAERLNSKAANEILDIRNSNNDLWKLDLHGLHAAEAVQALQEHLWKIETQMPFNRSVSPNRAKTKVGILRSPSLESFSCVDNEELDKQWTLSRQRPTSLQIHVKLGEPSSGCMSLPVHVQSVWGDAAPFS</sequence>
<name>A0A438F5M6_VITVI</name>
<comment type="caution">
    <text evidence="2">The sequence shown here is derived from an EMBL/GenBank/DDBJ whole genome shotgun (WGS) entry which is preliminary data.</text>
</comment>
<dbReference type="InterPro" id="IPR036063">
    <property type="entry name" value="Smr_dom_sf"/>
</dbReference>
<evidence type="ECO:0000313" key="2">
    <source>
        <dbReference type="EMBL" id="RVW55295.1"/>
    </source>
</evidence>
<dbReference type="SMART" id="SM01162">
    <property type="entry name" value="DUF1771"/>
    <property type="match status" value="1"/>
</dbReference>
<dbReference type="PROSITE" id="PS50828">
    <property type="entry name" value="SMR"/>
    <property type="match status" value="1"/>
</dbReference>
<dbReference type="InterPro" id="IPR013899">
    <property type="entry name" value="DUF1771"/>
</dbReference>
<feature type="domain" description="Smr" evidence="1">
    <location>
        <begin position="79"/>
        <end position="107"/>
    </location>
</feature>
<protein>
    <recommendedName>
        <fullName evidence="1">Smr domain-containing protein</fullName>
    </recommendedName>
</protein>
<reference evidence="2 3" key="1">
    <citation type="journal article" date="2018" name="PLoS Genet.">
        <title>Population sequencing reveals clonal diversity and ancestral inbreeding in the grapevine cultivar Chardonnay.</title>
        <authorList>
            <person name="Roach M.J."/>
            <person name="Johnson D.L."/>
            <person name="Bohlmann J."/>
            <person name="van Vuuren H.J."/>
            <person name="Jones S.J."/>
            <person name="Pretorius I.S."/>
            <person name="Schmidt S.A."/>
            <person name="Borneman A.R."/>
        </authorList>
    </citation>
    <scope>NUCLEOTIDE SEQUENCE [LARGE SCALE GENOMIC DNA]</scope>
    <source>
        <strain evidence="3">cv. Chardonnay</strain>
        <tissue evidence="2">Leaf</tissue>
    </source>
</reference>
<dbReference type="EMBL" id="QGNW01001118">
    <property type="protein sequence ID" value="RVW55295.1"/>
    <property type="molecule type" value="Genomic_DNA"/>
</dbReference>
<dbReference type="Gene3D" id="3.30.1370.110">
    <property type="match status" value="1"/>
</dbReference>